<organism evidence="1 2">
    <name type="scientific">Popillia japonica</name>
    <name type="common">Japanese beetle</name>
    <dbReference type="NCBI Taxonomy" id="7064"/>
    <lineage>
        <taxon>Eukaryota</taxon>
        <taxon>Metazoa</taxon>
        <taxon>Ecdysozoa</taxon>
        <taxon>Arthropoda</taxon>
        <taxon>Hexapoda</taxon>
        <taxon>Insecta</taxon>
        <taxon>Pterygota</taxon>
        <taxon>Neoptera</taxon>
        <taxon>Endopterygota</taxon>
        <taxon>Coleoptera</taxon>
        <taxon>Polyphaga</taxon>
        <taxon>Scarabaeiformia</taxon>
        <taxon>Scarabaeidae</taxon>
        <taxon>Rutelinae</taxon>
        <taxon>Popillia</taxon>
    </lineage>
</organism>
<name>A0AAW1N1E2_POPJA</name>
<dbReference type="Proteomes" id="UP001458880">
    <property type="component" value="Unassembled WGS sequence"/>
</dbReference>
<protein>
    <submittedName>
        <fullName evidence="1">Uncharacterized protein</fullName>
    </submittedName>
</protein>
<dbReference type="EMBL" id="JASPKY010000010">
    <property type="protein sequence ID" value="KAK9753830.1"/>
    <property type="molecule type" value="Genomic_DNA"/>
</dbReference>
<comment type="caution">
    <text evidence="1">The sequence shown here is derived from an EMBL/GenBank/DDBJ whole genome shotgun (WGS) entry which is preliminary data.</text>
</comment>
<reference evidence="1 2" key="1">
    <citation type="journal article" date="2024" name="BMC Genomics">
        <title>De novo assembly and annotation of Popillia japonica's genome with initial clues to its potential as an invasive pest.</title>
        <authorList>
            <person name="Cucini C."/>
            <person name="Boschi S."/>
            <person name="Funari R."/>
            <person name="Cardaioli E."/>
            <person name="Iannotti N."/>
            <person name="Marturano G."/>
            <person name="Paoli F."/>
            <person name="Bruttini M."/>
            <person name="Carapelli A."/>
            <person name="Frati F."/>
            <person name="Nardi F."/>
        </authorList>
    </citation>
    <scope>NUCLEOTIDE SEQUENCE [LARGE SCALE GENOMIC DNA]</scope>
    <source>
        <strain evidence="1">DMR45628</strain>
    </source>
</reference>
<evidence type="ECO:0000313" key="2">
    <source>
        <dbReference type="Proteomes" id="UP001458880"/>
    </source>
</evidence>
<dbReference type="AlphaFoldDB" id="A0AAW1N1E2"/>
<keyword evidence="2" id="KW-1185">Reference proteome</keyword>
<proteinExistence type="predicted"/>
<sequence>MPRLGGPSEGSRRLLCATVESVVLYAASIWREATRREVHRKKLLSVQRKIAICIARAYRTVSTEALLVVARTPPIHLLVQRRAEVEVNGAACRTEATNKMMDEWQEEWSRTEATNKMMDEWQEEWSRDTGRAVWTNRPNG</sequence>
<evidence type="ECO:0000313" key="1">
    <source>
        <dbReference type="EMBL" id="KAK9753830.1"/>
    </source>
</evidence>
<gene>
    <name evidence="1" type="ORF">QE152_g1723</name>
</gene>
<accession>A0AAW1N1E2</accession>